<dbReference type="KEGG" id="nmo:Nmlp_2936"/>
<dbReference type="AlphaFoldDB" id="M1XS05"/>
<dbReference type="eggNOG" id="arCOG02202">
    <property type="taxonomic scope" value="Archaea"/>
</dbReference>
<dbReference type="SUPFAM" id="SSF52490">
    <property type="entry name" value="Tubulin nucleotide-binding domain-like"/>
    <property type="match status" value="1"/>
</dbReference>
<evidence type="ECO:0000313" key="3">
    <source>
        <dbReference type="Proteomes" id="UP000011867"/>
    </source>
</evidence>
<protein>
    <submittedName>
        <fullName evidence="2">FtsZ family protein, noncanonical</fullName>
    </submittedName>
</protein>
<reference evidence="2 3" key="1">
    <citation type="journal article" date="2013" name="Genome Announc.">
        <title>Genome of the haloarchaeon Natronomonas moolapensis, a neutrophilic member of a previously haloalkaliphilic genus.</title>
        <authorList>
            <person name="Dyall-Smith M.L."/>
            <person name="Pfeiffer F."/>
            <person name="Oberwinkler T."/>
            <person name="Klee K."/>
            <person name="Rampp M."/>
            <person name="Palm P."/>
            <person name="Gross K."/>
            <person name="Schuster S.C."/>
            <person name="Oesterhelt D."/>
        </authorList>
    </citation>
    <scope>NUCLEOTIDE SEQUENCE [LARGE SCALE GENOMIC DNA]</scope>
    <source>
        <strain evidence="3">DSM 18674 / JCM 14361 / 8.8.11</strain>
    </source>
</reference>
<dbReference type="EMBL" id="HF582854">
    <property type="protein sequence ID" value="CCQ37085.1"/>
    <property type="molecule type" value="Genomic_DNA"/>
</dbReference>
<dbReference type="InterPro" id="IPR036525">
    <property type="entry name" value="Tubulin/FtsZ_GTPase_sf"/>
</dbReference>
<gene>
    <name evidence="2" type="primary">ftsZ6</name>
    <name evidence="2" type="ordered locus">Nmlp_2936</name>
</gene>
<name>M1XS05_NATM8</name>
<evidence type="ECO:0000259" key="1">
    <source>
        <dbReference type="Pfam" id="PF00091"/>
    </source>
</evidence>
<dbReference type="Gene3D" id="3.40.50.1440">
    <property type="entry name" value="Tubulin/FtsZ, GTPase domain"/>
    <property type="match status" value="1"/>
</dbReference>
<sequence length="529" mass="59687">MTRVCKICMERTEQWDSGTLVGHIRATHLDEKESIEMMYPELVSDIFDGENIADRNKQSEIQTAPSEIPTDDHMDSAYGKKWYLIGVGGAGNNILDAVLLRRDTLEKNNEQRAVIWNGGLAGQGSLNTNISELEQTYYAQEENKYSRNDLLPNCIIGFGKHDYAGAGFRWDLGRDLIEADFADGGNPFQERWDIKQQRLKDSQAVMFIHSVTKGTGCGATPVLAEMIRERVLDDDFVVQKPFFSSIVLPSRGRRYGDFGGRAKVNGIVGLTRASKAVDAIIPFDNQRLSSVKEEINPRIDRLDEYNPPQYESLNKPLVAFLEAFTMSSVPQFLDREATMSIMGDVFDPADSFRPVQDKYRVDPEREYTPAVILAPVLGRLRGSSFDRSKLEILCRNALFQNKLAEFDPTTAWGGTFLLYGPEEKMQEISTYINNGVVSDILAGDEFLDANDTVGSESIDIHVNQLVTPHLDDIFLWGTLWNPKIPPLEEMYDYAKKLKEEGNSEQAENIRGVWEHIEPLFSCLGRENMP</sequence>
<dbReference type="Proteomes" id="UP000011867">
    <property type="component" value="Chromosome"/>
</dbReference>
<dbReference type="Pfam" id="PF00091">
    <property type="entry name" value="Tubulin"/>
    <property type="match status" value="1"/>
</dbReference>
<accession>M1XS05</accession>
<dbReference type="HOGENOM" id="CLU_443877_0_0_2"/>
<organism evidence="2 3">
    <name type="scientific">Natronomonas moolapensis (strain DSM 18674 / CECT 7526 / JCM 14361 / 8.8.11)</name>
    <dbReference type="NCBI Taxonomy" id="268739"/>
    <lineage>
        <taxon>Archaea</taxon>
        <taxon>Methanobacteriati</taxon>
        <taxon>Methanobacteriota</taxon>
        <taxon>Stenosarchaea group</taxon>
        <taxon>Halobacteria</taxon>
        <taxon>Halobacteriales</taxon>
        <taxon>Natronomonadaceae</taxon>
        <taxon>Natronomonas</taxon>
    </lineage>
</organism>
<keyword evidence="3" id="KW-1185">Reference proteome</keyword>
<dbReference type="GO" id="GO:0005525">
    <property type="term" value="F:GTP binding"/>
    <property type="evidence" value="ECO:0007669"/>
    <property type="project" value="InterPro"/>
</dbReference>
<dbReference type="InterPro" id="IPR003008">
    <property type="entry name" value="Tubulin_FtsZ_GTPase"/>
</dbReference>
<proteinExistence type="predicted"/>
<feature type="domain" description="Tubulin/FtsZ GTPase" evidence="1">
    <location>
        <begin position="199"/>
        <end position="290"/>
    </location>
</feature>
<dbReference type="STRING" id="268739.Nmlp_2936"/>
<evidence type="ECO:0000313" key="2">
    <source>
        <dbReference type="EMBL" id="CCQ37085.1"/>
    </source>
</evidence>